<evidence type="ECO:0000256" key="2">
    <source>
        <dbReference type="ARBA" id="ARBA00008163"/>
    </source>
</evidence>
<dbReference type="Pfam" id="PF03349">
    <property type="entry name" value="Toluene_X"/>
    <property type="match status" value="1"/>
</dbReference>
<comment type="subcellular location">
    <subcellularLocation>
        <location evidence="1">Cell outer membrane</location>
        <topology evidence="1">Multi-pass membrane protein</topology>
    </subcellularLocation>
</comment>
<protein>
    <submittedName>
        <fullName evidence="9">Outer membrane protein transport protein (OMPP1/FadL/TodX)</fullName>
    </submittedName>
</protein>
<dbReference type="GO" id="GO:0009279">
    <property type="term" value="C:cell outer membrane"/>
    <property type="evidence" value="ECO:0007669"/>
    <property type="project" value="UniProtKB-SubCell"/>
</dbReference>
<dbReference type="Proteomes" id="UP000184462">
    <property type="component" value="Unassembled WGS sequence"/>
</dbReference>
<evidence type="ECO:0000256" key="7">
    <source>
        <dbReference type="ARBA" id="ARBA00023237"/>
    </source>
</evidence>
<dbReference type="RefSeq" id="WP_073191435.1">
    <property type="nucleotide sequence ID" value="NZ_FQTW01000001.1"/>
</dbReference>
<keyword evidence="7" id="KW-0998">Cell outer membrane</keyword>
<reference evidence="9 10" key="1">
    <citation type="submission" date="2016-11" db="EMBL/GenBank/DDBJ databases">
        <authorList>
            <person name="Jaros S."/>
            <person name="Januszkiewicz K."/>
            <person name="Wedrychowicz H."/>
        </authorList>
    </citation>
    <scope>NUCLEOTIDE SEQUENCE [LARGE SCALE GENOMIC DNA]</scope>
    <source>
        <strain evidence="9 10">DSM 25661</strain>
    </source>
</reference>
<evidence type="ECO:0000313" key="10">
    <source>
        <dbReference type="Proteomes" id="UP000184462"/>
    </source>
</evidence>
<keyword evidence="3" id="KW-1134">Transmembrane beta strand</keyword>
<evidence type="ECO:0000256" key="1">
    <source>
        <dbReference type="ARBA" id="ARBA00004571"/>
    </source>
</evidence>
<gene>
    <name evidence="9" type="ORF">SAMN05444278_101448</name>
</gene>
<organism evidence="9 10">
    <name type="scientific">Psychroflexus salarius</name>
    <dbReference type="NCBI Taxonomy" id="1155689"/>
    <lineage>
        <taxon>Bacteria</taxon>
        <taxon>Pseudomonadati</taxon>
        <taxon>Bacteroidota</taxon>
        <taxon>Flavobacteriia</taxon>
        <taxon>Flavobacteriales</taxon>
        <taxon>Flavobacteriaceae</taxon>
        <taxon>Psychroflexus</taxon>
    </lineage>
</organism>
<dbReference type="InterPro" id="IPR005017">
    <property type="entry name" value="OMPP1/FadL/TodX"/>
</dbReference>
<dbReference type="GO" id="GO:0015483">
    <property type="term" value="F:long-chain fatty acid transporting porin activity"/>
    <property type="evidence" value="ECO:0007669"/>
    <property type="project" value="TreeGrafter"/>
</dbReference>
<feature type="chain" id="PRO_5013019340" evidence="8">
    <location>
        <begin position="19"/>
        <end position="498"/>
    </location>
</feature>
<evidence type="ECO:0000256" key="4">
    <source>
        <dbReference type="ARBA" id="ARBA00022692"/>
    </source>
</evidence>
<evidence type="ECO:0000256" key="3">
    <source>
        <dbReference type="ARBA" id="ARBA00022452"/>
    </source>
</evidence>
<evidence type="ECO:0000256" key="6">
    <source>
        <dbReference type="ARBA" id="ARBA00023136"/>
    </source>
</evidence>
<sequence length="498" mass="55378">MKKSLFLIIFILGMSSNAQDFNDALLFSREDLQGTARFMGMGGAFGAVGGDLSALKINPAGSAIFATNQATFTLDFKHNHNNNLFRQNNTQTNSSDLDISQAGVMFVFKANNENVPVKKITFGINYNRASNLNDEFFAFGQNSNSIANYFVNQANGIPLDNLTPFTNESFFERYDGIGNEYGLSGQEAYLAYESFVINSTNPNDLGSTTYESNVFANNLTQQYAYGLDGNSGKVSFNSAIDVANKLMLGININGYFVDYSRATSFDEQSGETNGVNRIVFDNLLNVRGSGISFDFGAIYKPINEVRIGLSYKTPTWMNIQEELFHEISTNSQDNGFVNANPEIFNIFPDYKFRTPSTLTGSLALILNKNLLLSADFTSRNYTNMKFNSNGFQQANEEISTLMQTATELNFGGEYRIKNISLRAGYNYHESPFSDEVNATDIERFTFGLGYVLGNTRFDISYVNTQQDRREQIIRSGLQSPVNINANQHNITAGVSFAF</sequence>
<keyword evidence="4" id="KW-0812">Transmembrane</keyword>
<dbReference type="EMBL" id="FQTW01000001">
    <property type="protein sequence ID" value="SHE38388.1"/>
    <property type="molecule type" value="Genomic_DNA"/>
</dbReference>
<dbReference type="Gene3D" id="2.40.160.60">
    <property type="entry name" value="Outer membrane protein transport protein (OMPP1/FadL/TodX)"/>
    <property type="match status" value="2"/>
</dbReference>
<dbReference type="OrthoDB" id="9765571at2"/>
<keyword evidence="5 8" id="KW-0732">Signal</keyword>
<comment type="similarity">
    <text evidence="2">Belongs to the OmpP1/FadL family.</text>
</comment>
<feature type="signal peptide" evidence="8">
    <location>
        <begin position="1"/>
        <end position="18"/>
    </location>
</feature>
<dbReference type="AlphaFoldDB" id="A0A1M4T1R5"/>
<proteinExistence type="inferred from homology"/>
<evidence type="ECO:0000313" key="9">
    <source>
        <dbReference type="EMBL" id="SHE38388.1"/>
    </source>
</evidence>
<dbReference type="SUPFAM" id="SSF56935">
    <property type="entry name" value="Porins"/>
    <property type="match status" value="1"/>
</dbReference>
<dbReference type="PANTHER" id="PTHR35093">
    <property type="entry name" value="OUTER MEMBRANE PROTEIN NMB0088-RELATED"/>
    <property type="match status" value="1"/>
</dbReference>
<keyword evidence="10" id="KW-1185">Reference proteome</keyword>
<evidence type="ECO:0000256" key="5">
    <source>
        <dbReference type="ARBA" id="ARBA00022729"/>
    </source>
</evidence>
<accession>A0A1M4T1R5</accession>
<name>A0A1M4T1R5_9FLAO</name>
<keyword evidence="6" id="KW-0472">Membrane</keyword>
<dbReference type="STRING" id="1155689.SAMN05444278_101448"/>
<evidence type="ECO:0000256" key="8">
    <source>
        <dbReference type="SAM" id="SignalP"/>
    </source>
</evidence>
<dbReference type="PANTHER" id="PTHR35093:SF8">
    <property type="entry name" value="OUTER MEMBRANE PROTEIN NMB0088-RELATED"/>
    <property type="match status" value="1"/>
</dbReference>